<accession>A0A3N4I0E3</accession>
<sequence>MSHNDAVPVKARTQMPPVSPCLEAVPFVAKPVLVQPPSAVDWFFDEAAQEHEQMRKDGTDHRKCLRPECIGRLQHEGSLVLEYKVFFNTETYPKPGDSMKIAAMLDFDGSVLIAGMELYNGSRVLGRLKDGEEMNGNQSGRPALDKLLLLGHSIRARVLSDGYKEFGKLEDGYLEVTYIVNWQA</sequence>
<keyword evidence="2" id="KW-1185">Reference proteome</keyword>
<reference evidence="1 2" key="1">
    <citation type="journal article" date="2018" name="Nat. Ecol. Evol.">
        <title>Pezizomycetes genomes reveal the molecular basis of ectomycorrhizal truffle lifestyle.</title>
        <authorList>
            <person name="Murat C."/>
            <person name="Payen T."/>
            <person name="Noel B."/>
            <person name="Kuo A."/>
            <person name="Morin E."/>
            <person name="Chen J."/>
            <person name="Kohler A."/>
            <person name="Krizsan K."/>
            <person name="Balestrini R."/>
            <person name="Da Silva C."/>
            <person name="Montanini B."/>
            <person name="Hainaut M."/>
            <person name="Levati E."/>
            <person name="Barry K.W."/>
            <person name="Belfiori B."/>
            <person name="Cichocki N."/>
            <person name="Clum A."/>
            <person name="Dockter R.B."/>
            <person name="Fauchery L."/>
            <person name="Guy J."/>
            <person name="Iotti M."/>
            <person name="Le Tacon F."/>
            <person name="Lindquist E.A."/>
            <person name="Lipzen A."/>
            <person name="Malagnac F."/>
            <person name="Mello A."/>
            <person name="Molinier V."/>
            <person name="Miyauchi S."/>
            <person name="Poulain J."/>
            <person name="Riccioni C."/>
            <person name="Rubini A."/>
            <person name="Sitrit Y."/>
            <person name="Splivallo R."/>
            <person name="Traeger S."/>
            <person name="Wang M."/>
            <person name="Zifcakova L."/>
            <person name="Wipf D."/>
            <person name="Zambonelli A."/>
            <person name="Paolocci F."/>
            <person name="Nowrousian M."/>
            <person name="Ottonello S."/>
            <person name="Baldrian P."/>
            <person name="Spatafora J.W."/>
            <person name="Henrissat B."/>
            <person name="Nagy L.G."/>
            <person name="Aury J.M."/>
            <person name="Wincker P."/>
            <person name="Grigoriev I.V."/>
            <person name="Bonfante P."/>
            <person name="Martin F.M."/>
        </authorList>
    </citation>
    <scope>NUCLEOTIDE SEQUENCE [LARGE SCALE GENOMIC DNA]</scope>
    <source>
        <strain evidence="1 2">RN42</strain>
    </source>
</reference>
<dbReference type="AlphaFoldDB" id="A0A3N4I0E3"/>
<organism evidence="1 2">
    <name type="scientific">Ascobolus immersus RN42</name>
    <dbReference type="NCBI Taxonomy" id="1160509"/>
    <lineage>
        <taxon>Eukaryota</taxon>
        <taxon>Fungi</taxon>
        <taxon>Dikarya</taxon>
        <taxon>Ascomycota</taxon>
        <taxon>Pezizomycotina</taxon>
        <taxon>Pezizomycetes</taxon>
        <taxon>Pezizales</taxon>
        <taxon>Ascobolaceae</taxon>
        <taxon>Ascobolus</taxon>
    </lineage>
</organism>
<name>A0A3N4I0E3_ASCIM</name>
<proteinExistence type="predicted"/>
<protein>
    <submittedName>
        <fullName evidence="1">Uncharacterized protein</fullName>
    </submittedName>
</protein>
<evidence type="ECO:0000313" key="2">
    <source>
        <dbReference type="Proteomes" id="UP000275078"/>
    </source>
</evidence>
<dbReference type="EMBL" id="ML119697">
    <property type="protein sequence ID" value="RPA79572.1"/>
    <property type="molecule type" value="Genomic_DNA"/>
</dbReference>
<evidence type="ECO:0000313" key="1">
    <source>
        <dbReference type="EMBL" id="RPA79572.1"/>
    </source>
</evidence>
<gene>
    <name evidence="1" type="ORF">BJ508DRAFT_308195</name>
</gene>
<dbReference type="Proteomes" id="UP000275078">
    <property type="component" value="Unassembled WGS sequence"/>
</dbReference>